<protein>
    <submittedName>
        <fullName evidence="3">DNA-binding domain-containing protein, AraC-type</fullName>
    </submittedName>
</protein>
<dbReference type="RefSeq" id="WP_036779656.1">
    <property type="nucleotide sequence ID" value="NZ_CAWLTM010000078.1"/>
</dbReference>
<comment type="caution">
    <text evidence="3">The sequence shown here is derived from an EMBL/GenBank/DDBJ whole genome shotgun (WGS) entry which is preliminary data.</text>
</comment>
<dbReference type="SMART" id="SM00342">
    <property type="entry name" value="HTH_ARAC"/>
    <property type="match status" value="1"/>
</dbReference>
<dbReference type="Pfam" id="PF12833">
    <property type="entry name" value="HTH_18"/>
    <property type="match status" value="1"/>
</dbReference>
<organism evidence="3 4">
    <name type="scientific">Photorhabdus aegyptia</name>
    <dbReference type="NCBI Taxonomy" id="2805098"/>
    <lineage>
        <taxon>Bacteria</taxon>
        <taxon>Pseudomonadati</taxon>
        <taxon>Pseudomonadota</taxon>
        <taxon>Gammaproteobacteria</taxon>
        <taxon>Enterobacterales</taxon>
        <taxon>Morganellaceae</taxon>
        <taxon>Photorhabdus</taxon>
    </lineage>
</organism>
<sequence length="284" mass="33058">MLHKIDKSPYFIKFYKFHLQDLVFSYNMQTEWHHHPCIQLSVSPHNSLMRIDTENESRQAHGFIISSNIKHKLHSEGQLCFNLLIDLANPLCHLLLHQMRGSDIIYLNQESSSLIANYFISCLQSETSPDIFILNNLLGKIEDCHCYQDKRIMKAASLITELPVKCISSREISNQLYLSESRFLHLFREKMGTNFRSYLLWKRLHHAIDEIHSSDSLTLLACNSGFSDGAHFSRTCMTLYGLRPSELKHASKNRIQQTPQKYFNLSSTLTNLNFTKQNIYVMNK</sequence>
<dbReference type="PROSITE" id="PS01124">
    <property type="entry name" value="HTH_ARAC_FAMILY_2"/>
    <property type="match status" value="1"/>
</dbReference>
<evidence type="ECO:0000256" key="1">
    <source>
        <dbReference type="ARBA" id="ARBA00023125"/>
    </source>
</evidence>
<dbReference type="PANTHER" id="PTHR43280">
    <property type="entry name" value="ARAC-FAMILY TRANSCRIPTIONAL REGULATOR"/>
    <property type="match status" value="1"/>
</dbReference>
<name>A0A022PK04_9GAMM</name>
<dbReference type="GO" id="GO:0003700">
    <property type="term" value="F:DNA-binding transcription factor activity"/>
    <property type="evidence" value="ECO:0007669"/>
    <property type="project" value="InterPro"/>
</dbReference>
<keyword evidence="1 3" id="KW-0238">DNA-binding</keyword>
<feature type="domain" description="HTH araC/xylS-type" evidence="2">
    <location>
        <begin position="153"/>
        <end position="250"/>
    </location>
</feature>
<dbReference type="EMBL" id="JFGV01000037">
    <property type="protein sequence ID" value="EYU14855.1"/>
    <property type="molecule type" value="Genomic_DNA"/>
</dbReference>
<accession>A0A022PK04</accession>
<gene>
    <name evidence="3" type="ORF">BA1DRAFT_02603</name>
</gene>
<evidence type="ECO:0000259" key="2">
    <source>
        <dbReference type="PROSITE" id="PS01124"/>
    </source>
</evidence>
<evidence type="ECO:0000313" key="3">
    <source>
        <dbReference type="EMBL" id="EYU14855.1"/>
    </source>
</evidence>
<evidence type="ECO:0000313" key="4">
    <source>
        <dbReference type="Proteomes" id="UP000023464"/>
    </source>
</evidence>
<dbReference type="PANTHER" id="PTHR43280:SF2">
    <property type="entry name" value="HTH-TYPE TRANSCRIPTIONAL REGULATOR EXSA"/>
    <property type="match status" value="1"/>
</dbReference>
<reference evidence="3 4" key="1">
    <citation type="submission" date="2014-03" db="EMBL/GenBank/DDBJ databases">
        <title>Draft Genome of Photorhabdus luminescens BA1, an Egyptian Isolate.</title>
        <authorList>
            <person name="Ghazal S."/>
            <person name="Hurst S.G.IV."/>
            <person name="Morris K."/>
            <person name="Thomas K."/>
            <person name="Tisa L.S."/>
        </authorList>
    </citation>
    <scope>NUCLEOTIDE SEQUENCE [LARGE SCALE GENOMIC DNA]</scope>
    <source>
        <strain evidence="3 4">BA1</strain>
    </source>
</reference>
<proteinExistence type="predicted"/>
<dbReference type="PATRIC" id="fig|1393736.3.peg.2666"/>
<dbReference type="Gene3D" id="1.10.10.60">
    <property type="entry name" value="Homeodomain-like"/>
    <property type="match status" value="1"/>
</dbReference>
<dbReference type="InterPro" id="IPR018060">
    <property type="entry name" value="HTH_AraC"/>
</dbReference>
<keyword evidence="4" id="KW-1185">Reference proteome</keyword>
<dbReference type="GO" id="GO:0043565">
    <property type="term" value="F:sequence-specific DNA binding"/>
    <property type="evidence" value="ECO:0007669"/>
    <property type="project" value="InterPro"/>
</dbReference>
<dbReference type="AlphaFoldDB" id="A0A022PK04"/>
<dbReference type="Proteomes" id="UP000023464">
    <property type="component" value="Unassembled WGS sequence"/>
</dbReference>